<dbReference type="RefSeq" id="WP_130473636.1">
    <property type="nucleotide sequence ID" value="NZ_SFCC01000001.1"/>
</dbReference>
<evidence type="ECO:0000313" key="2">
    <source>
        <dbReference type="EMBL" id="RZQ66067.1"/>
    </source>
</evidence>
<protein>
    <recommendedName>
        <fullName evidence="1">SGNH hydrolase-type esterase domain-containing protein</fullName>
    </recommendedName>
</protein>
<dbReference type="AlphaFoldDB" id="A0A4Q7JEZ9"/>
<evidence type="ECO:0000313" key="3">
    <source>
        <dbReference type="Proteomes" id="UP000292003"/>
    </source>
</evidence>
<dbReference type="EMBL" id="SFCC01000001">
    <property type="protein sequence ID" value="RZQ66067.1"/>
    <property type="molecule type" value="Genomic_DNA"/>
</dbReference>
<evidence type="ECO:0000259" key="1">
    <source>
        <dbReference type="Pfam" id="PF13472"/>
    </source>
</evidence>
<reference evidence="2 3" key="1">
    <citation type="submission" date="2019-02" db="EMBL/GenBank/DDBJ databases">
        <title>Draft genome sequence of Amycolatopsis sp. 8-3EHSu isolated from roots of Suaeda maritima.</title>
        <authorList>
            <person name="Duangmal K."/>
            <person name="Chantavorakit T."/>
        </authorList>
    </citation>
    <scope>NUCLEOTIDE SEQUENCE [LARGE SCALE GENOMIC DNA]</scope>
    <source>
        <strain evidence="2 3">8-3EHSu</strain>
    </source>
</reference>
<keyword evidence="3" id="KW-1185">Reference proteome</keyword>
<dbReference type="Gene3D" id="3.40.50.1110">
    <property type="entry name" value="SGNH hydrolase"/>
    <property type="match status" value="1"/>
</dbReference>
<gene>
    <name evidence="2" type="ORF">EWH70_03130</name>
</gene>
<proteinExistence type="predicted"/>
<dbReference type="OrthoDB" id="3498399at2"/>
<feature type="domain" description="SGNH hydrolase-type esterase" evidence="1">
    <location>
        <begin position="52"/>
        <end position="323"/>
    </location>
</feature>
<dbReference type="InterPro" id="IPR013830">
    <property type="entry name" value="SGNH_hydro"/>
</dbReference>
<dbReference type="InterPro" id="IPR036514">
    <property type="entry name" value="SGNH_hydro_sf"/>
</dbReference>
<comment type="caution">
    <text evidence="2">The sequence shown here is derived from an EMBL/GenBank/DDBJ whole genome shotgun (WGS) entry which is preliminary data.</text>
</comment>
<organism evidence="2 3">
    <name type="scientific">Amycolatopsis suaedae</name>
    <dbReference type="NCBI Taxonomy" id="2510978"/>
    <lineage>
        <taxon>Bacteria</taxon>
        <taxon>Bacillati</taxon>
        <taxon>Actinomycetota</taxon>
        <taxon>Actinomycetes</taxon>
        <taxon>Pseudonocardiales</taxon>
        <taxon>Pseudonocardiaceae</taxon>
        <taxon>Amycolatopsis</taxon>
    </lineage>
</organism>
<dbReference type="Proteomes" id="UP000292003">
    <property type="component" value="Unassembled WGS sequence"/>
</dbReference>
<sequence length="358" mass="38220">MRRNRWWISGFALLGVALLVGMFALIGNDELPGRPVEPPGPPGTGPMSIVTLGDSTLSGEGAGDYEPDTNGLNGNWCHRSNRATVHETKVPGLIAKINLACSGAPSAQVALGDVKQWTESSQAQRLAELTKTHRVAAVVIALGANDDPHFSRTLTQCFQAWFVTESPPCSAQLAKDWQAKIDAMVPKVVSAVGDVKKVLAQANYDPEDYQLVLQSYASPITPGIPEEWRNLNGCPFRVEDLQWVAGDGIRVLTEGLRAAAVQSGARFLDLSRAGLGHEACTGGADASNEWFSRLTVKWTDLGDVDRASHAIQESFHPNANGHAQFARCLTEFLGTHDRAAACLAGEDGNLHAAPAPIG</sequence>
<accession>A0A4Q7JEZ9</accession>
<dbReference type="Pfam" id="PF13472">
    <property type="entry name" value="Lipase_GDSL_2"/>
    <property type="match status" value="1"/>
</dbReference>
<name>A0A4Q7JEZ9_9PSEU</name>
<dbReference type="SUPFAM" id="SSF52266">
    <property type="entry name" value="SGNH hydrolase"/>
    <property type="match status" value="1"/>
</dbReference>